<accession>A0A6N2MMQ8</accession>
<proteinExistence type="predicted"/>
<gene>
    <name evidence="1" type="ORF">SVIM_LOCUS340936</name>
</gene>
<reference evidence="1" key="1">
    <citation type="submission" date="2019-03" db="EMBL/GenBank/DDBJ databases">
        <authorList>
            <person name="Mank J."/>
            <person name="Almeida P."/>
        </authorList>
    </citation>
    <scope>NUCLEOTIDE SEQUENCE</scope>
    <source>
        <strain evidence="1">78183</strain>
    </source>
</reference>
<organism evidence="1">
    <name type="scientific">Salix viminalis</name>
    <name type="common">Common osier</name>
    <name type="synonym">Basket willow</name>
    <dbReference type="NCBI Taxonomy" id="40686"/>
    <lineage>
        <taxon>Eukaryota</taxon>
        <taxon>Viridiplantae</taxon>
        <taxon>Streptophyta</taxon>
        <taxon>Embryophyta</taxon>
        <taxon>Tracheophyta</taxon>
        <taxon>Spermatophyta</taxon>
        <taxon>Magnoliopsida</taxon>
        <taxon>eudicotyledons</taxon>
        <taxon>Gunneridae</taxon>
        <taxon>Pentapetalae</taxon>
        <taxon>rosids</taxon>
        <taxon>fabids</taxon>
        <taxon>Malpighiales</taxon>
        <taxon>Salicaceae</taxon>
        <taxon>Saliceae</taxon>
        <taxon>Salix</taxon>
    </lineage>
</organism>
<evidence type="ECO:0000313" key="1">
    <source>
        <dbReference type="EMBL" id="VFU50899.1"/>
    </source>
</evidence>
<dbReference type="EMBL" id="CAADRP010001741">
    <property type="protein sequence ID" value="VFU50899.1"/>
    <property type="molecule type" value="Genomic_DNA"/>
</dbReference>
<name>A0A6N2MMQ8_SALVM</name>
<protein>
    <submittedName>
        <fullName evidence="1">Uncharacterized protein</fullName>
    </submittedName>
</protein>
<sequence>MVRLKPINSEHRIHAAEDASAELPRAPKARHSHLFSPENFKIRIYDTLYRQNDALERKLSLDEDRAIFFSGKSKLSMQYYTSIQKKIRLSTTDMSIVSSEIVENMQDFQQSKLINVYLTLLLSRRAARTGDDSVIPYPFSNTTPIACSHIAVL</sequence>
<dbReference type="AlphaFoldDB" id="A0A6N2MMQ8"/>